<sequence length="298" mass="32444">MLVRLLTAAAVAASSVSAFRDTSPFFLFSTAEFEGQSQQIATARDVQARIEDLAKSCPSDSYIVVSQPGVSAADFAGRQTTPHLRRRLGGEDKTVKSSVQVRDVVGQVSGSEAATLLSKSCGSLVELDGSEALIPLDQETPQVVLVTFPALPEEVEKRVSMLRKQDSYLNTLLSSLPNDKFTVIYTTTPYTGKASSEPQHPDSYYHMDEPYPSDMHIDLKRDLSVYPRATNGTNPDSNLPLFEKYQFLSSGIFMGLGVSILLISILYIGISAIAGLEVSYMAFSKEMGPAAQKKQQQQ</sequence>
<comment type="caution">
    <text evidence="1">The sequence shown here is derived from an EMBL/GenBank/DDBJ whole genome shotgun (WGS) entry which is preliminary data.</text>
</comment>
<evidence type="ECO:0000313" key="2">
    <source>
        <dbReference type="Proteomes" id="UP001320706"/>
    </source>
</evidence>
<organism evidence="1 2">
    <name type="scientific">Zalaria obscura</name>
    <dbReference type="NCBI Taxonomy" id="2024903"/>
    <lineage>
        <taxon>Eukaryota</taxon>
        <taxon>Fungi</taxon>
        <taxon>Dikarya</taxon>
        <taxon>Ascomycota</taxon>
        <taxon>Pezizomycotina</taxon>
        <taxon>Dothideomycetes</taxon>
        <taxon>Dothideomycetidae</taxon>
        <taxon>Dothideales</taxon>
        <taxon>Zalariaceae</taxon>
        <taxon>Zalaria</taxon>
    </lineage>
</organism>
<accession>A0ACC3SJJ2</accession>
<dbReference type="Proteomes" id="UP001320706">
    <property type="component" value="Unassembled WGS sequence"/>
</dbReference>
<keyword evidence="2" id="KW-1185">Reference proteome</keyword>
<reference evidence="1" key="1">
    <citation type="submission" date="2024-02" db="EMBL/GenBank/DDBJ databases">
        <title>Metagenome Assembled Genome of Zalaria obscura JY119.</title>
        <authorList>
            <person name="Vighnesh L."/>
            <person name="Jagadeeshwari U."/>
            <person name="Venkata Ramana C."/>
            <person name="Sasikala C."/>
        </authorList>
    </citation>
    <scope>NUCLEOTIDE SEQUENCE</scope>
    <source>
        <strain evidence="1">JY119</strain>
    </source>
</reference>
<gene>
    <name evidence="1" type="ORF">M8818_001655</name>
</gene>
<name>A0ACC3SJJ2_9PEZI</name>
<evidence type="ECO:0000313" key="1">
    <source>
        <dbReference type="EMBL" id="KAK8216692.1"/>
    </source>
</evidence>
<dbReference type="EMBL" id="JAMKPW020000007">
    <property type="protein sequence ID" value="KAK8216692.1"/>
    <property type="molecule type" value="Genomic_DNA"/>
</dbReference>
<protein>
    <submittedName>
        <fullName evidence="1">Uncharacterized protein</fullName>
    </submittedName>
</protein>
<proteinExistence type="predicted"/>